<name>A0A0F9E248_9ZZZZ</name>
<organism evidence="1">
    <name type="scientific">marine sediment metagenome</name>
    <dbReference type="NCBI Taxonomy" id="412755"/>
    <lineage>
        <taxon>unclassified sequences</taxon>
        <taxon>metagenomes</taxon>
        <taxon>ecological metagenomes</taxon>
    </lineage>
</organism>
<reference evidence="1" key="1">
    <citation type="journal article" date="2015" name="Nature">
        <title>Complex archaea that bridge the gap between prokaryotes and eukaryotes.</title>
        <authorList>
            <person name="Spang A."/>
            <person name="Saw J.H."/>
            <person name="Jorgensen S.L."/>
            <person name="Zaremba-Niedzwiedzka K."/>
            <person name="Martijn J."/>
            <person name="Lind A.E."/>
            <person name="van Eijk R."/>
            <person name="Schleper C."/>
            <person name="Guy L."/>
            <person name="Ettema T.J."/>
        </authorList>
    </citation>
    <scope>NUCLEOTIDE SEQUENCE</scope>
</reference>
<gene>
    <name evidence="1" type="ORF">LCGC14_2478270</name>
</gene>
<accession>A0A0F9E248</accession>
<proteinExistence type="predicted"/>
<dbReference type="AlphaFoldDB" id="A0A0F9E248"/>
<evidence type="ECO:0000313" key="1">
    <source>
        <dbReference type="EMBL" id="KKL18163.1"/>
    </source>
</evidence>
<dbReference type="EMBL" id="LAZR01038975">
    <property type="protein sequence ID" value="KKL18163.1"/>
    <property type="molecule type" value="Genomic_DNA"/>
</dbReference>
<comment type="caution">
    <text evidence="1">The sequence shown here is derived from an EMBL/GenBank/DDBJ whole genome shotgun (WGS) entry which is preliminary data.</text>
</comment>
<sequence length="55" mass="6831">MPEIKTLKDILHDCEWRDELKAEAIKWVKDMQIKKHYMCADYFKHFFNITEEELQ</sequence>
<protein>
    <submittedName>
        <fullName evidence="1">Uncharacterized protein</fullName>
    </submittedName>
</protein>